<dbReference type="AlphaFoldDB" id="A0A1W2AGX4"/>
<feature type="region of interest" description="Disordered" evidence="1">
    <location>
        <begin position="1"/>
        <end position="29"/>
    </location>
</feature>
<gene>
    <name evidence="3" type="ORF">SAMN06297251_104166</name>
</gene>
<sequence length="99" mass="10552">MGMVALREGGALETEASGDEGLAPRQKTEAEREQIKLRATYLSGIAIGVFLVGGLSLPSSILISGKQNFWIAFAIAIVCVGASPVIHWAARRSLKDLDR</sequence>
<reference evidence="3 4" key="1">
    <citation type="submission" date="2017-04" db="EMBL/GenBank/DDBJ databases">
        <authorList>
            <person name="Afonso C.L."/>
            <person name="Miller P.J."/>
            <person name="Scott M.A."/>
            <person name="Spackman E."/>
            <person name="Goraichik I."/>
            <person name="Dimitrov K.M."/>
            <person name="Suarez D.L."/>
            <person name="Swayne D.E."/>
        </authorList>
    </citation>
    <scope>NUCLEOTIDE SEQUENCE [LARGE SCALE GENOMIC DNA]</scope>
    <source>
        <strain evidence="3 4">CGMCC 1.10972</strain>
    </source>
</reference>
<name>A0A1W2AGX4_9HYPH</name>
<evidence type="ECO:0000313" key="3">
    <source>
        <dbReference type="EMBL" id="SMC59969.1"/>
    </source>
</evidence>
<dbReference type="STRING" id="937218.SAMN06297251_104166"/>
<protein>
    <submittedName>
        <fullName evidence="3">Uncharacterized protein</fullName>
    </submittedName>
</protein>
<evidence type="ECO:0000256" key="2">
    <source>
        <dbReference type="SAM" id="Phobius"/>
    </source>
</evidence>
<evidence type="ECO:0000256" key="1">
    <source>
        <dbReference type="SAM" id="MobiDB-lite"/>
    </source>
</evidence>
<keyword evidence="2" id="KW-0812">Transmembrane</keyword>
<accession>A0A1W2AGX4</accession>
<feature type="transmembrane region" description="Helical" evidence="2">
    <location>
        <begin position="69"/>
        <end position="90"/>
    </location>
</feature>
<evidence type="ECO:0000313" key="4">
    <source>
        <dbReference type="Proteomes" id="UP000192656"/>
    </source>
</evidence>
<organism evidence="3 4">
    <name type="scientific">Fulvimarina manganoxydans</name>
    <dbReference type="NCBI Taxonomy" id="937218"/>
    <lineage>
        <taxon>Bacteria</taxon>
        <taxon>Pseudomonadati</taxon>
        <taxon>Pseudomonadota</taxon>
        <taxon>Alphaproteobacteria</taxon>
        <taxon>Hyphomicrobiales</taxon>
        <taxon>Aurantimonadaceae</taxon>
        <taxon>Fulvimarina</taxon>
    </lineage>
</organism>
<keyword evidence="4" id="KW-1185">Reference proteome</keyword>
<proteinExistence type="predicted"/>
<dbReference type="Proteomes" id="UP000192656">
    <property type="component" value="Unassembled WGS sequence"/>
</dbReference>
<feature type="transmembrane region" description="Helical" evidence="2">
    <location>
        <begin position="41"/>
        <end position="63"/>
    </location>
</feature>
<keyword evidence="2" id="KW-0472">Membrane</keyword>
<dbReference type="EMBL" id="FWXR01000004">
    <property type="protein sequence ID" value="SMC59969.1"/>
    <property type="molecule type" value="Genomic_DNA"/>
</dbReference>
<keyword evidence="2" id="KW-1133">Transmembrane helix</keyword>